<dbReference type="AlphaFoldDB" id="A0A9R0QMT4"/>
<dbReference type="OMA" id="KLWCMES"/>
<feature type="transmembrane region" description="Helical" evidence="1">
    <location>
        <begin position="13"/>
        <end position="31"/>
    </location>
</feature>
<keyword evidence="4" id="KW-1185">Reference proteome</keyword>
<evidence type="ECO:0000313" key="4">
    <source>
        <dbReference type="Proteomes" id="UP000324705"/>
    </source>
</evidence>
<keyword evidence="1" id="KW-0472">Membrane</keyword>
<feature type="domain" description="DUF4220" evidence="2">
    <location>
        <begin position="49"/>
        <end position="378"/>
    </location>
</feature>
<gene>
    <name evidence="3" type="ORF">TRITD_1Bv1G011940</name>
</gene>
<dbReference type="Proteomes" id="UP000324705">
    <property type="component" value="Chromosome 1B"/>
</dbReference>
<proteinExistence type="predicted"/>
<dbReference type="InterPro" id="IPR007658">
    <property type="entry name" value="DUF594"/>
</dbReference>
<dbReference type="PANTHER" id="PTHR31325">
    <property type="entry name" value="OS01G0798800 PROTEIN-RELATED"/>
    <property type="match status" value="1"/>
</dbReference>
<sequence length="671" mass="76927">MGFSEMVQWWDEWQLRVLVLGSLFLQYFIFVEAGMRKRCIPSWFRFFIWLAYLGSGALAIYALATLFNSHGKQEWTSTRRGSSSLEALWAPVFLVHLGGQDGVTAYNIEDNELWRRHVLTAVSQVAVAIYVFCKSWPGDKKLLQTAILFFVCGIIRCLDKPWALKSASINSIVSSSSTDEDHGSTISLDEYVDKATKCVLHPKHWKKTSKSGVNKAIKEPYHLFEDLAYPYSVRLENLKYMRNKKDEAHGLVQSGLSKTFDRLYTKKQEYNVKKIWSDFVTDLSNNRFFRFHLGGLLRSVTVYLSFTAIGVFHNSDRAAQNSTDVRVTCTMLCCTAALQLLMTNGLVILFLHWCVRGLGLQPWPEQVAQYSLVGYLARNRRHPRLRKLATMLVCKDYLDKLWCMESCNSSSSRAITKLVHAHVKQGWRRYIKDTATYRAFNDKRGQGTLLREKCTHLEWSLRRPFDESVLLWHLATDLCLYHRGAVVKGEDTSPHRRCSREISNYMMYLMFVNPEMLMTGTKSSLFHTTCHELKQMLDNEDDKTPLEDREMIKRLINQAQNGTKCPGIVLEAWELTRSLVGLGDKKMWRVIQGVWVEMLCFSAGRCRGYLHAKNLGKGGEYLSYVWLLLSHMGMETLAERVQRTELPEEGDRGASALVPASMAMPIGDNSV</sequence>
<protein>
    <recommendedName>
        <fullName evidence="2">DUF4220 domain-containing protein</fullName>
    </recommendedName>
</protein>
<reference evidence="3 4" key="1">
    <citation type="submission" date="2017-09" db="EMBL/GenBank/DDBJ databases">
        <authorList>
            <consortium name="International Durum Wheat Genome Sequencing Consortium (IDWGSC)"/>
            <person name="Milanesi L."/>
        </authorList>
    </citation>
    <scope>NUCLEOTIDE SEQUENCE [LARGE SCALE GENOMIC DNA]</scope>
    <source>
        <strain evidence="4">cv. Svevo</strain>
    </source>
</reference>
<accession>A0A9R0QMT4</accession>
<name>A0A9R0QMT4_TRITD</name>
<dbReference type="Pfam" id="PF04578">
    <property type="entry name" value="DUF594"/>
    <property type="match status" value="1"/>
</dbReference>
<dbReference type="Pfam" id="PF13968">
    <property type="entry name" value="DUF4220"/>
    <property type="match status" value="1"/>
</dbReference>
<dbReference type="Gramene" id="TRITD1Bv1G011940.2">
    <property type="protein sequence ID" value="TRITD1Bv1G011940.2"/>
    <property type="gene ID" value="TRITD1Bv1G011940"/>
</dbReference>
<feature type="transmembrane region" description="Helical" evidence="1">
    <location>
        <begin position="43"/>
        <end position="67"/>
    </location>
</feature>
<dbReference type="InterPro" id="IPR025315">
    <property type="entry name" value="DUF4220"/>
</dbReference>
<evidence type="ECO:0000256" key="1">
    <source>
        <dbReference type="SAM" id="Phobius"/>
    </source>
</evidence>
<evidence type="ECO:0000259" key="2">
    <source>
        <dbReference type="Pfam" id="PF13968"/>
    </source>
</evidence>
<keyword evidence="1" id="KW-1133">Transmembrane helix</keyword>
<dbReference type="EMBL" id="LT934112">
    <property type="protein sequence ID" value="VAH12889.1"/>
    <property type="molecule type" value="Genomic_DNA"/>
</dbReference>
<organism evidence="3 4">
    <name type="scientific">Triticum turgidum subsp. durum</name>
    <name type="common">Durum wheat</name>
    <name type="synonym">Triticum durum</name>
    <dbReference type="NCBI Taxonomy" id="4567"/>
    <lineage>
        <taxon>Eukaryota</taxon>
        <taxon>Viridiplantae</taxon>
        <taxon>Streptophyta</taxon>
        <taxon>Embryophyta</taxon>
        <taxon>Tracheophyta</taxon>
        <taxon>Spermatophyta</taxon>
        <taxon>Magnoliopsida</taxon>
        <taxon>Liliopsida</taxon>
        <taxon>Poales</taxon>
        <taxon>Poaceae</taxon>
        <taxon>BOP clade</taxon>
        <taxon>Pooideae</taxon>
        <taxon>Triticodae</taxon>
        <taxon>Triticeae</taxon>
        <taxon>Triticinae</taxon>
        <taxon>Triticum</taxon>
    </lineage>
</organism>
<keyword evidence="1" id="KW-0812">Transmembrane</keyword>
<evidence type="ECO:0000313" key="3">
    <source>
        <dbReference type="EMBL" id="VAH12889.1"/>
    </source>
</evidence>